<keyword evidence="3" id="KW-1185">Reference proteome</keyword>
<proteinExistence type="predicted"/>
<dbReference type="CDD" id="cd02440">
    <property type="entry name" value="AdoMet_MTases"/>
    <property type="match status" value="1"/>
</dbReference>
<evidence type="ECO:0000259" key="1">
    <source>
        <dbReference type="Pfam" id="PF13649"/>
    </source>
</evidence>
<name>A0A402BG24_9CHLR</name>
<dbReference type="Pfam" id="PF13649">
    <property type="entry name" value="Methyltransf_25"/>
    <property type="match status" value="1"/>
</dbReference>
<organism evidence="2 3">
    <name type="scientific">Dictyobacter alpinus</name>
    <dbReference type="NCBI Taxonomy" id="2014873"/>
    <lineage>
        <taxon>Bacteria</taxon>
        <taxon>Bacillati</taxon>
        <taxon>Chloroflexota</taxon>
        <taxon>Ktedonobacteria</taxon>
        <taxon>Ktedonobacterales</taxon>
        <taxon>Dictyobacteraceae</taxon>
        <taxon>Dictyobacter</taxon>
    </lineage>
</organism>
<dbReference type="Proteomes" id="UP000287171">
    <property type="component" value="Unassembled WGS sequence"/>
</dbReference>
<sequence length="301" mass="33952">MSWFPFRKQKSTQQGKVTAKEESQPIEVILQGRRYRQDVPYVLPKDLGEINRLDFQHHLLKQAIKTNHIASISHITEPMILDVGCGTGRWVLEMGKEFPQAQVNGLDVEIPLVAQEMQEANCAFVVGNVLKGLPFPDNTFDYVHQRFLASALPANEWPRVLKELMRVTKPGGWIELVELLHRVEPLGVAGKQMSSWIEQFCAQRGIQPAIGENLADLLAALPELKEQQVYHYDLPVGTWGGHGGQLLAKSHLSAYAGVKPIYVEKLQVNPANFDAVYVAMLDEWEKAHAYSRCYFAIAKKQ</sequence>
<reference evidence="3" key="1">
    <citation type="submission" date="2018-12" db="EMBL/GenBank/DDBJ databases">
        <title>Tengunoibacter tsumagoiensis gen. nov., sp. nov., Dictyobacter kobayashii sp. nov., D. alpinus sp. nov., and D. joshuensis sp. nov. and description of Dictyobacteraceae fam. nov. within the order Ktedonobacterales isolated from Tengu-no-mugimeshi.</title>
        <authorList>
            <person name="Wang C.M."/>
            <person name="Zheng Y."/>
            <person name="Sakai Y."/>
            <person name="Toyoda A."/>
            <person name="Minakuchi Y."/>
            <person name="Abe K."/>
            <person name="Yokota A."/>
            <person name="Yabe S."/>
        </authorList>
    </citation>
    <scope>NUCLEOTIDE SEQUENCE [LARGE SCALE GENOMIC DNA]</scope>
    <source>
        <strain evidence="3">Uno16</strain>
    </source>
</reference>
<evidence type="ECO:0000313" key="2">
    <source>
        <dbReference type="EMBL" id="GCE30217.1"/>
    </source>
</evidence>
<evidence type="ECO:0000313" key="3">
    <source>
        <dbReference type="Proteomes" id="UP000287171"/>
    </source>
</evidence>
<dbReference type="SUPFAM" id="SSF53335">
    <property type="entry name" value="S-adenosyl-L-methionine-dependent methyltransferases"/>
    <property type="match status" value="1"/>
</dbReference>
<comment type="caution">
    <text evidence="2">The sequence shown here is derived from an EMBL/GenBank/DDBJ whole genome shotgun (WGS) entry which is preliminary data.</text>
</comment>
<dbReference type="InterPro" id="IPR029063">
    <property type="entry name" value="SAM-dependent_MTases_sf"/>
</dbReference>
<dbReference type="PANTHER" id="PTHR43591:SF24">
    <property type="entry name" value="2-METHOXY-6-POLYPRENYL-1,4-BENZOQUINOL METHYLASE, MITOCHONDRIAL"/>
    <property type="match status" value="1"/>
</dbReference>
<dbReference type="Gene3D" id="3.40.50.150">
    <property type="entry name" value="Vaccinia Virus protein VP39"/>
    <property type="match status" value="1"/>
</dbReference>
<dbReference type="EMBL" id="BIFT01000002">
    <property type="protein sequence ID" value="GCE30217.1"/>
    <property type="molecule type" value="Genomic_DNA"/>
</dbReference>
<feature type="domain" description="Methyltransferase" evidence="1">
    <location>
        <begin position="80"/>
        <end position="172"/>
    </location>
</feature>
<gene>
    <name evidence="2" type="ORF">KDA_57010</name>
</gene>
<dbReference type="AlphaFoldDB" id="A0A402BG24"/>
<accession>A0A402BG24</accession>
<protein>
    <recommendedName>
        <fullName evidence="1">Methyltransferase domain-containing protein</fullName>
    </recommendedName>
</protein>
<dbReference type="RefSeq" id="WP_161982479.1">
    <property type="nucleotide sequence ID" value="NZ_BIFT01000002.1"/>
</dbReference>
<dbReference type="InterPro" id="IPR041698">
    <property type="entry name" value="Methyltransf_25"/>
</dbReference>
<dbReference type="PANTHER" id="PTHR43591">
    <property type="entry name" value="METHYLTRANSFERASE"/>
    <property type="match status" value="1"/>
</dbReference>
<dbReference type="GO" id="GO:0008168">
    <property type="term" value="F:methyltransferase activity"/>
    <property type="evidence" value="ECO:0007669"/>
    <property type="project" value="TreeGrafter"/>
</dbReference>